<feature type="compositionally biased region" description="Polar residues" evidence="2">
    <location>
        <begin position="680"/>
        <end position="691"/>
    </location>
</feature>
<evidence type="ECO:0000313" key="3">
    <source>
        <dbReference type="EMBL" id="GIM06765.1"/>
    </source>
</evidence>
<name>A0A8J4LRY0_9CHLO</name>
<sequence length="797" mass="82866">QPPPSTMKGGRSMGTTSTSPSSTVAVGEARNPRQHGTPDPTGARVRKSGDGGDRGMRHITVSSGGSGSRTRSTSPDLASYAAAAAAAAAEAGGGAGRMGSWDKAVPSTADKALGRKSITGTNSSKSSLSSQGSGGGAAAARSPAAGSAGGGRAIAASSGKNSSASALIASSRSGKHSGAAIAERLAIAADKAAAERAAAVAEGLAAAADDSTAGGSRRDARSRHILPGRQQLATKTLPDAISHVQYLRTLDPAAAAAATALVSLPGNSIAAVLAAPLPLLQRVAGLDHNILQRLAAIPEDLLVLLLKIHPDELWRMVELSRDAMSLTPSWLDDFRDFLEHRTKVLKSTNRGTQTPTLPPTPSMAAAVAAAEAAAAAAEAAATAASQTAARMLPQHGGPGPGHQGLQGHVHGGQQQQTQLMHQQLPPWHQQQNHQQAYMLQLQQQQPQQQQQQQSPAAAAADAAWAAAAAAALALSPPGQGRSASAGRKGPQDRWAQPRPQGAQPASASILMEPVGGTYQESRNNRRDFDSRPVNLEFKRRNDLMRDRDLKITPTNPYMDTADELHYKSYRDSDIKHLKQRIVRVEMQRSQMGAKLLHYSRIYHNQLKNMSAALATAQREAYELRLELELAKEEQGSILSRLELAASAHAELALIAAMPQVPTELKERLALLYNTVNSSVTQPAGSGASLSSRKPGGPAAANPEANGPTPRPRNGAALSPLGGGGGPGTTSSYLLPYARAPVGNNNNLSALTQQMHPECSPPGDFNRDSFGGGFEQYGSYTGDGAWGMDGITGMPLLN</sequence>
<dbReference type="Proteomes" id="UP000722791">
    <property type="component" value="Unassembled WGS sequence"/>
</dbReference>
<protein>
    <submittedName>
        <fullName evidence="3">Uncharacterized protein</fullName>
    </submittedName>
</protein>
<reference evidence="3" key="1">
    <citation type="journal article" date="2021" name="Proc. Natl. Acad. Sci. U.S.A.">
        <title>Three genomes in the algal genus Volvox reveal the fate of a haploid sex-determining region after a transition to homothallism.</title>
        <authorList>
            <person name="Yamamoto K."/>
            <person name="Hamaji T."/>
            <person name="Kawai-Toyooka H."/>
            <person name="Matsuzaki R."/>
            <person name="Takahashi F."/>
            <person name="Nishimura Y."/>
            <person name="Kawachi M."/>
            <person name="Noguchi H."/>
            <person name="Minakuchi Y."/>
            <person name="Umen J.G."/>
            <person name="Toyoda A."/>
            <person name="Nozaki H."/>
        </authorList>
    </citation>
    <scope>NUCLEOTIDE SEQUENCE</scope>
    <source>
        <strain evidence="3">NIES-3785</strain>
    </source>
</reference>
<organism evidence="3 4">
    <name type="scientific">Volvox reticuliferus</name>
    <dbReference type="NCBI Taxonomy" id="1737510"/>
    <lineage>
        <taxon>Eukaryota</taxon>
        <taxon>Viridiplantae</taxon>
        <taxon>Chlorophyta</taxon>
        <taxon>core chlorophytes</taxon>
        <taxon>Chlorophyceae</taxon>
        <taxon>CS clade</taxon>
        <taxon>Chlamydomonadales</taxon>
        <taxon>Volvocaceae</taxon>
        <taxon>Volvox</taxon>
    </lineage>
</organism>
<feature type="region of interest" description="Disordered" evidence="2">
    <location>
        <begin position="680"/>
        <end position="724"/>
    </location>
</feature>
<feature type="compositionally biased region" description="Low complexity" evidence="2">
    <location>
        <begin position="1"/>
        <end position="23"/>
    </location>
</feature>
<feature type="compositionally biased region" description="Low complexity" evidence="2">
    <location>
        <begin position="81"/>
        <end position="90"/>
    </location>
</feature>
<feature type="compositionally biased region" description="Low complexity" evidence="2">
    <location>
        <begin position="405"/>
        <end position="456"/>
    </location>
</feature>
<accession>A0A8J4LRY0</accession>
<feature type="coiled-coil region" evidence="1">
    <location>
        <begin position="606"/>
        <end position="633"/>
    </location>
</feature>
<feature type="compositionally biased region" description="Low complexity" evidence="2">
    <location>
        <begin position="120"/>
        <end position="131"/>
    </location>
</feature>
<feature type="region of interest" description="Disordered" evidence="2">
    <location>
        <begin position="475"/>
        <end position="510"/>
    </location>
</feature>
<evidence type="ECO:0000256" key="1">
    <source>
        <dbReference type="SAM" id="Coils"/>
    </source>
</evidence>
<feature type="compositionally biased region" description="Low complexity" evidence="2">
    <location>
        <begin position="694"/>
        <end position="707"/>
    </location>
</feature>
<dbReference type="EMBL" id="BNCQ01000022">
    <property type="protein sequence ID" value="GIM06765.1"/>
    <property type="molecule type" value="Genomic_DNA"/>
</dbReference>
<dbReference type="AlphaFoldDB" id="A0A8J4LRY0"/>
<keyword evidence="1" id="KW-0175">Coiled coil</keyword>
<feature type="compositionally biased region" description="Basic and acidic residues" evidence="2">
    <location>
        <begin position="47"/>
        <end position="56"/>
    </location>
</feature>
<feature type="region of interest" description="Disordered" evidence="2">
    <location>
        <begin position="1"/>
        <end position="157"/>
    </location>
</feature>
<gene>
    <name evidence="3" type="ORF">Vretimale_11029</name>
</gene>
<proteinExistence type="predicted"/>
<feature type="region of interest" description="Disordered" evidence="2">
    <location>
        <begin position="391"/>
        <end position="456"/>
    </location>
</feature>
<evidence type="ECO:0000313" key="4">
    <source>
        <dbReference type="Proteomes" id="UP000722791"/>
    </source>
</evidence>
<feature type="non-terminal residue" evidence="3">
    <location>
        <position position="1"/>
    </location>
</feature>
<evidence type="ECO:0000256" key="2">
    <source>
        <dbReference type="SAM" id="MobiDB-lite"/>
    </source>
</evidence>
<comment type="caution">
    <text evidence="3">The sequence shown here is derived from an EMBL/GenBank/DDBJ whole genome shotgun (WGS) entry which is preliminary data.</text>
</comment>